<evidence type="ECO:0000256" key="5">
    <source>
        <dbReference type="ARBA" id="ARBA00022989"/>
    </source>
</evidence>
<evidence type="ECO:0000256" key="7">
    <source>
        <dbReference type="ARBA" id="ARBA00029829"/>
    </source>
</evidence>
<dbReference type="InterPro" id="IPR051474">
    <property type="entry name" value="Anti-sigma-K/W_factor"/>
</dbReference>
<accession>A0A9X0EHS5</accession>
<keyword evidence="4" id="KW-0812">Transmembrane</keyword>
<dbReference type="InterPro" id="IPR041916">
    <property type="entry name" value="Anti_sigma_zinc_sf"/>
</dbReference>
<comment type="subcellular location">
    <subcellularLocation>
        <location evidence="2">Cell membrane</location>
    </subcellularLocation>
    <subcellularLocation>
        <location evidence="1">Membrane</location>
        <topology evidence="1">Single-pass membrane protein</topology>
    </subcellularLocation>
</comment>
<comment type="caution">
    <text evidence="11">The sequence shown here is derived from an EMBL/GenBank/DDBJ whole genome shotgun (WGS) entry which is preliminary data.</text>
</comment>
<evidence type="ECO:0000256" key="9">
    <source>
        <dbReference type="SAM" id="MobiDB-lite"/>
    </source>
</evidence>
<dbReference type="GO" id="GO:0005886">
    <property type="term" value="C:plasma membrane"/>
    <property type="evidence" value="ECO:0007669"/>
    <property type="project" value="UniProtKB-SubCell"/>
</dbReference>
<proteinExistence type="predicted"/>
<sequence>MSEHPVPPDETPDLLIAEYVLGVLSREECDRVEAMIAREPRHQRAVAQWQAQFAEWLGQLPASSPPAGAWARIEQRLFVDTSHPPSQASGWWNSLGLWRWTTAALAAGLLASVLILQPPVSGPTSGSTSGLPLLARLEQTDGTTLFAATIDPGRRSVLFVNTARADWPGKSAEAWVIAADGKPRSLGLLPVNASATLNVTPQLADLLASGAVLAVTLEPLNGSPSGQPTGPVVAQGKISSL</sequence>
<keyword evidence="3" id="KW-1003">Cell membrane</keyword>
<dbReference type="OrthoDB" id="5298046at2"/>
<keyword evidence="6" id="KW-0472">Membrane</keyword>
<keyword evidence="5" id="KW-1133">Transmembrane helix</keyword>
<evidence type="ECO:0000256" key="4">
    <source>
        <dbReference type="ARBA" id="ARBA00022692"/>
    </source>
</evidence>
<feature type="domain" description="Anti-sigma K factor RskA C-terminal" evidence="10">
    <location>
        <begin position="103"/>
        <end position="232"/>
    </location>
</feature>
<feature type="region of interest" description="Disordered" evidence="9">
    <location>
        <begin position="221"/>
        <end position="241"/>
    </location>
</feature>
<dbReference type="AlphaFoldDB" id="A0A9X0EHS5"/>
<dbReference type="PANTHER" id="PTHR37461">
    <property type="entry name" value="ANTI-SIGMA-K FACTOR RSKA"/>
    <property type="match status" value="1"/>
</dbReference>
<dbReference type="InterPro" id="IPR018764">
    <property type="entry name" value="RskA_C"/>
</dbReference>
<dbReference type="Pfam" id="PF10099">
    <property type="entry name" value="RskA_C"/>
    <property type="match status" value="1"/>
</dbReference>
<evidence type="ECO:0000256" key="3">
    <source>
        <dbReference type="ARBA" id="ARBA00022475"/>
    </source>
</evidence>
<dbReference type="GO" id="GO:0006417">
    <property type="term" value="P:regulation of translation"/>
    <property type="evidence" value="ECO:0007669"/>
    <property type="project" value="TreeGrafter"/>
</dbReference>
<dbReference type="RefSeq" id="WP_037011533.1">
    <property type="nucleotide sequence ID" value="NZ_JRMB01000001.1"/>
</dbReference>
<dbReference type="PANTHER" id="PTHR37461:SF1">
    <property type="entry name" value="ANTI-SIGMA-K FACTOR RSKA"/>
    <property type="match status" value="1"/>
</dbReference>
<protein>
    <recommendedName>
        <fullName evidence="8">Regulator of SigK</fullName>
    </recommendedName>
    <alternativeName>
        <fullName evidence="7">Sigma-K anti-sigma factor RskA</fullName>
    </alternativeName>
</protein>
<dbReference type="GO" id="GO:0016989">
    <property type="term" value="F:sigma factor antagonist activity"/>
    <property type="evidence" value="ECO:0007669"/>
    <property type="project" value="TreeGrafter"/>
</dbReference>
<name>A0A9X0EHS5_9PSED</name>
<evidence type="ECO:0000313" key="12">
    <source>
        <dbReference type="Proteomes" id="UP000029719"/>
    </source>
</evidence>
<evidence type="ECO:0000256" key="1">
    <source>
        <dbReference type="ARBA" id="ARBA00004167"/>
    </source>
</evidence>
<evidence type="ECO:0000259" key="10">
    <source>
        <dbReference type="Pfam" id="PF10099"/>
    </source>
</evidence>
<reference evidence="11 12" key="1">
    <citation type="submission" date="2014-09" db="EMBL/GenBank/DDBJ databases">
        <title>Genome sequence of Pseudomonas lutea strain DSM 17257T.</title>
        <authorList>
            <person name="Kwak Y."/>
            <person name="Shin J.-H."/>
        </authorList>
    </citation>
    <scope>NUCLEOTIDE SEQUENCE [LARGE SCALE GENOMIC DNA]</scope>
    <source>
        <strain evidence="11 12">DSM 17257</strain>
    </source>
</reference>
<dbReference type="Proteomes" id="UP000029719">
    <property type="component" value="Unassembled WGS sequence"/>
</dbReference>
<gene>
    <name evidence="11" type="ORF">LT42_08760</name>
</gene>
<dbReference type="EMBL" id="JRMB01000001">
    <property type="protein sequence ID" value="KGF65981.1"/>
    <property type="molecule type" value="Genomic_DNA"/>
</dbReference>
<evidence type="ECO:0000313" key="11">
    <source>
        <dbReference type="EMBL" id="KGF65981.1"/>
    </source>
</evidence>
<evidence type="ECO:0000256" key="6">
    <source>
        <dbReference type="ARBA" id="ARBA00023136"/>
    </source>
</evidence>
<evidence type="ECO:0000256" key="8">
    <source>
        <dbReference type="ARBA" id="ARBA00030803"/>
    </source>
</evidence>
<evidence type="ECO:0000256" key="2">
    <source>
        <dbReference type="ARBA" id="ARBA00004236"/>
    </source>
</evidence>
<dbReference type="Gene3D" id="1.10.10.1320">
    <property type="entry name" value="Anti-sigma factor, zinc-finger domain"/>
    <property type="match status" value="1"/>
</dbReference>
<organism evidence="11 12">
    <name type="scientific">Pseudomonas lutea</name>
    <dbReference type="NCBI Taxonomy" id="243924"/>
    <lineage>
        <taxon>Bacteria</taxon>
        <taxon>Pseudomonadati</taxon>
        <taxon>Pseudomonadota</taxon>
        <taxon>Gammaproteobacteria</taxon>
        <taxon>Pseudomonadales</taxon>
        <taxon>Pseudomonadaceae</taxon>
        <taxon>Pseudomonas</taxon>
    </lineage>
</organism>